<dbReference type="PANTHER" id="PTHR43000">
    <property type="entry name" value="DTDP-D-GLUCOSE 4,6-DEHYDRATASE-RELATED"/>
    <property type="match status" value="1"/>
</dbReference>
<dbReference type="SUPFAM" id="SSF51735">
    <property type="entry name" value="NAD(P)-binding Rossmann-fold domains"/>
    <property type="match status" value="1"/>
</dbReference>
<organism evidence="3 4">
    <name type="scientific">Thermoanaerobaculum aquaticum</name>
    <dbReference type="NCBI Taxonomy" id="1312852"/>
    <lineage>
        <taxon>Bacteria</taxon>
        <taxon>Pseudomonadati</taxon>
        <taxon>Acidobacteriota</taxon>
        <taxon>Thermoanaerobaculia</taxon>
        <taxon>Thermoanaerobaculales</taxon>
        <taxon>Thermoanaerobaculaceae</taxon>
        <taxon>Thermoanaerobaculum</taxon>
    </lineage>
</organism>
<dbReference type="InterPro" id="IPR036291">
    <property type="entry name" value="NAD(P)-bd_dom_sf"/>
</dbReference>
<evidence type="ECO:0000313" key="4">
    <source>
        <dbReference type="Proteomes" id="UP000027284"/>
    </source>
</evidence>
<dbReference type="STRING" id="1312852.EG19_08855"/>
<evidence type="ECO:0000256" key="1">
    <source>
        <dbReference type="ARBA" id="ARBA00007637"/>
    </source>
</evidence>
<dbReference type="RefSeq" id="WP_053335278.1">
    <property type="nucleotide sequence ID" value="NZ_JMFG01000039.1"/>
</dbReference>
<sequence length="347" mass="38967">MHVLVIGGSRFIGRAVVQRLLVEGHRVTVLNRGKSPDPFGTRVSRVVGDRSDPETLKRAVSRRDFDAVVDMVAFREEDTKAAIEAFSGRIGHFLHISTAAVYLIRDGIYCPFREEDFAGRLQPKTEATASTWLYAYHKRRCEVALQHAWENQQFPFTSLRLPVVVGPGDYTARTQAYFERLLDGGPIILPDGGLNSWGFLWVHDVAEVVVSNLANANAFGNAYNLAQREVVNLRQFVELSAAFLDRRPALVSVPTEWLKAVQLGTTFSPYSHDHDIVLDISAAQRDLLFKPTPFTTWCEQLTQHFRSSWDGSPSKLYSTRPLELKLVEEFARLRLPSLNPSVSVVSA</sequence>
<evidence type="ECO:0000313" key="3">
    <source>
        <dbReference type="EMBL" id="KDA52893.1"/>
    </source>
</evidence>
<protein>
    <recommendedName>
        <fullName evidence="2">NAD-dependent epimerase/dehydratase domain-containing protein</fullName>
    </recommendedName>
</protein>
<comment type="similarity">
    <text evidence="1">Belongs to the NAD(P)-dependent epimerase/dehydratase family.</text>
</comment>
<name>A0A062XQ59_9BACT</name>
<dbReference type="Gene3D" id="3.40.50.720">
    <property type="entry name" value="NAD(P)-binding Rossmann-like Domain"/>
    <property type="match status" value="1"/>
</dbReference>
<reference evidence="3 4" key="1">
    <citation type="submission" date="2014-04" db="EMBL/GenBank/DDBJ databases">
        <title>The Genome Sequence of Thermoanaerobaculum aquaticum MP-01, The First Cultivated Group 23 Acidobacterium.</title>
        <authorList>
            <person name="Stamps B.W."/>
            <person name="Losey N.A."/>
            <person name="Lawson P.A."/>
            <person name="Stevenson B.S."/>
        </authorList>
    </citation>
    <scope>NUCLEOTIDE SEQUENCE [LARGE SCALE GENOMIC DNA]</scope>
    <source>
        <strain evidence="3 4">MP-01</strain>
    </source>
</reference>
<gene>
    <name evidence="3" type="ORF">EG19_08855</name>
</gene>
<accession>A0A062XQ59</accession>
<dbReference type="Proteomes" id="UP000027284">
    <property type="component" value="Unassembled WGS sequence"/>
</dbReference>
<proteinExistence type="inferred from homology"/>
<comment type="caution">
    <text evidence="3">The sequence shown here is derived from an EMBL/GenBank/DDBJ whole genome shotgun (WGS) entry which is preliminary data.</text>
</comment>
<dbReference type="EMBL" id="JMFG01000039">
    <property type="protein sequence ID" value="KDA52893.1"/>
    <property type="molecule type" value="Genomic_DNA"/>
</dbReference>
<dbReference type="Pfam" id="PF01370">
    <property type="entry name" value="Epimerase"/>
    <property type="match status" value="1"/>
</dbReference>
<keyword evidence="4" id="KW-1185">Reference proteome</keyword>
<dbReference type="AlphaFoldDB" id="A0A062XQ59"/>
<evidence type="ECO:0000259" key="2">
    <source>
        <dbReference type="Pfam" id="PF01370"/>
    </source>
</evidence>
<dbReference type="InterPro" id="IPR001509">
    <property type="entry name" value="Epimerase_deHydtase"/>
</dbReference>
<feature type="domain" description="NAD-dependent epimerase/dehydratase" evidence="2">
    <location>
        <begin position="3"/>
        <end position="226"/>
    </location>
</feature>
<dbReference type="OrthoDB" id="9809586at2"/>